<gene>
    <name evidence="1" type="ORF">TBK1r_27430</name>
</gene>
<dbReference type="RefSeq" id="WP_145211147.1">
    <property type="nucleotide sequence ID" value="NZ_CP036432.1"/>
</dbReference>
<evidence type="ECO:0000313" key="2">
    <source>
        <dbReference type="Proteomes" id="UP000318081"/>
    </source>
</evidence>
<dbReference type="Proteomes" id="UP000318081">
    <property type="component" value="Chromosome"/>
</dbReference>
<evidence type="ECO:0000313" key="1">
    <source>
        <dbReference type="EMBL" id="QDV83801.1"/>
    </source>
</evidence>
<accession>A0ABX5XPP3</accession>
<protein>
    <submittedName>
        <fullName evidence="1">Uncharacterized protein</fullName>
    </submittedName>
</protein>
<name>A0ABX5XPP3_9BACT</name>
<organism evidence="1 2">
    <name type="scientific">Stieleria magnilauensis</name>
    <dbReference type="NCBI Taxonomy" id="2527963"/>
    <lineage>
        <taxon>Bacteria</taxon>
        <taxon>Pseudomonadati</taxon>
        <taxon>Planctomycetota</taxon>
        <taxon>Planctomycetia</taxon>
        <taxon>Pirellulales</taxon>
        <taxon>Pirellulaceae</taxon>
        <taxon>Stieleria</taxon>
    </lineage>
</organism>
<dbReference type="EMBL" id="CP036432">
    <property type="protein sequence ID" value="QDV83801.1"/>
    <property type="molecule type" value="Genomic_DNA"/>
</dbReference>
<sequence length="85" mass="9759">MANNAPIKRFAVGNGIRASVWKNESKKNGSWLSVTITRTYRDGEEYKDTTSFRRDDLLFVAKASELAFSWCLRQAEKAKREANQE</sequence>
<proteinExistence type="predicted"/>
<keyword evidence="2" id="KW-1185">Reference proteome</keyword>
<reference evidence="1 2" key="1">
    <citation type="submission" date="2019-02" db="EMBL/GenBank/DDBJ databases">
        <title>Deep-cultivation of Planctomycetes and their phenomic and genomic characterization uncovers novel biology.</title>
        <authorList>
            <person name="Wiegand S."/>
            <person name="Jogler M."/>
            <person name="Boedeker C."/>
            <person name="Pinto D."/>
            <person name="Vollmers J."/>
            <person name="Rivas-Marin E."/>
            <person name="Kohn T."/>
            <person name="Peeters S.H."/>
            <person name="Heuer A."/>
            <person name="Rast P."/>
            <person name="Oberbeckmann S."/>
            <person name="Bunk B."/>
            <person name="Jeske O."/>
            <person name="Meyerdierks A."/>
            <person name="Storesund J.E."/>
            <person name="Kallscheuer N."/>
            <person name="Luecker S."/>
            <person name="Lage O.M."/>
            <person name="Pohl T."/>
            <person name="Merkel B.J."/>
            <person name="Hornburger P."/>
            <person name="Mueller R.-W."/>
            <person name="Bruemmer F."/>
            <person name="Labrenz M."/>
            <person name="Spormann A.M."/>
            <person name="Op den Camp H."/>
            <person name="Overmann J."/>
            <person name="Amann R."/>
            <person name="Jetten M.S.M."/>
            <person name="Mascher T."/>
            <person name="Medema M.H."/>
            <person name="Devos D.P."/>
            <person name="Kaster A.-K."/>
            <person name="Ovreas L."/>
            <person name="Rohde M."/>
            <person name="Galperin M.Y."/>
            <person name="Jogler C."/>
        </authorList>
    </citation>
    <scope>NUCLEOTIDE SEQUENCE [LARGE SCALE GENOMIC DNA]</scope>
    <source>
        <strain evidence="1 2">TBK1r</strain>
    </source>
</reference>